<sequence length="926" mass="99416">MSPTYSSRIFVALFVFTFILTAPFSWAAKRTSKLELKSAPTDKTPAETYDVVFDDTNPTENLFISTGEEDDPYAIHITTDPDTDALHVHLREYSPRASLNTLKKSTPKASLTFAITESEDDQARQVSMQLYDVTTSGKSTPLETMVHLTTPVEKDHRLVHVRNKKTSALVPNVQSLRKALDLLNGSSSEEIEKLTSDEDFQTAVDEAFVSVPSGSPFAILPEGYQASSKDKSSRKKLPALVYPTYDASQTVTSDNRAKTVAAAPPKAEKGGSVLVNTTTYKEAGKDADEHAFHFFHNKNSPDLGYVSNRFTLTAYPSKQFVLQIRSPSPEQRVLSLHTINPGRNVWETIRKGGDPEDHEDISSFPGEASSPEQKLASPLHLQIKRDGSMALYDDDNESIATKKGKRLELPDTSQPSDILAGIDTLSAINTMVQLKLDHLTNEKTVLLSTQTANLSATTAENLFKDSATIHDAAEFIQPYEMPFTIGFKGILGTDNINTKALVTSGRAENGFYIGPIKLKNNLGVSDQYISYIQPLGNDGYAFSLLPYEDSLSDSAANYEQDLVSPIVSAHVSRFENSISLIVHNNAGQVVHRGNKDLDTKWVPAEHRVVLYPQRGKQNYLPGIGTLLNILPQFLTANSQTPVTIDDRHMQALLEPVKRSGTSDGYLYSGAYRSSVPRNLKYVPHIQEGFVKRQANWVARKAGRAAYKPVDYTRKHPYKVAGGLVLLTIAGITGYYYWDTLTGTYVLVQDYASESAAFASRQFNRLSFGAVTTTPTTEIVPPSSGLPSSGLPSSGLPSTTSDLPSSGLPSTSASPVSGLPSSTTSASPLSGLPSSTTSASPLSGLPSSTTSASPLSGLTSSTTSASPLSGLPSSTTSASPLSGLPSSSSVTSASVSSSAVQSSGSASLSASPLSASPLVTPLNSMKP</sequence>
<proteinExistence type="predicted"/>
<dbReference type="EMBL" id="FWPT01000004">
    <property type="protein sequence ID" value="SMA45603.1"/>
    <property type="molecule type" value="Genomic_DNA"/>
</dbReference>
<keyword evidence="3" id="KW-1185">Reference proteome</keyword>
<accession>A0A1X7AIQ8</accession>
<dbReference type="AlphaFoldDB" id="A0A1X7AIQ8"/>
<evidence type="ECO:0000313" key="3">
    <source>
        <dbReference type="Proteomes" id="UP000196573"/>
    </source>
</evidence>
<evidence type="ECO:0000256" key="1">
    <source>
        <dbReference type="SAM" id="MobiDB-lite"/>
    </source>
</evidence>
<feature type="region of interest" description="Disordered" evidence="1">
    <location>
        <begin position="773"/>
        <end position="926"/>
    </location>
</feature>
<name>A0A1X7AIQ8_9GAMM</name>
<feature type="region of interest" description="Disordered" evidence="1">
    <location>
        <begin position="351"/>
        <end position="376"/>
    </location>
</feature>
<gene>
    <name evidence="2" type="ORF">EHSB41UT_01959</name>
</gene>
<reference evidence="2 3" key="1">
    <citation type="submission" date="2017-03" db="EMBL/GenBank/DDBJ databases">
        <authorList>
            <person name="Afonso C.L."/>
            <person name="Miller P.J."/>
            <person name="Scott M.A."/>
            <person name="Spackman E."/>
            <person name="Goraichik I."/>
            <person name="Dimitrov K.M."/>
            <person name="Suarez D.L."/>
            <person name="Swayne D.E."/>
        </authorList>
    </citation>
    <scope>NUCLEOTIDE SEQUENCE [LARGE SCALE GENOMIC DNA]</scope>
    <source>
        <strain evidence="2">SB41UT1</strain>
    </source>
</reference>
<evidence type="ECO:0000313" key="2">
    <source>
        <dbReference type="EMBL" id="SMA45603.1"/>
    </source>
</evidence>
<organism evidence="2 3">
    <name type="scientific">Parendozoicomonas haliclonae</name>
    <dbReference type="NCBI Taxonomy" id="1960125"/>
    <lineage>
        <taxon>Bacteria</taxon>
        <taxon>Pseudomonadati</taxon>
        <taxon>Pseudomonadota</taxon>
        <taxon>Gammaproteobacteria</taxon>
        <taxon>Oceanospirillales</taxon>
        <taxon>Endozoicomonadaceae</taxon>
        <taxon>Parendozoicomonas</taxon>
    </lineage>
</organism>
<protein>
    <submittedName>
        <fullName evidence="2">Uncharacterized protein</fullName>
    </submittedName>
</protein>
<dbReference type="Proteomes" id="UP000196573">
    <property type="component" value="Unassembled WGS sequence"/>
</dbReference>